<name>A0A3E1YAL6_9BACT</name>
<keyword evidence="3" id="KW-1185">Reference proteome</keyword>
<sequence>MMNPHLMKYFFICSLLFYLPAIGQLNNNCYPNISAYVKHIDSLYDHYSGSKSKYEKDFYIRGISDGVITTFTETLTDSIVGGSSTKSFTDRNGNVYFLQVADNMSGYLIRKYYYLHNQLIYATMELSDWATNPASIIYKREEFFEEKKLLSQTSIDYRLKDKDRRRIQLSLYQEGEEKLKEYKKQ</sequence>
<comment type="caution">
    <text evidence="2">The sequence shown here is derived from an EMBL/GenBank/DDBJ whole genome shotgun (WGS) entry which is preliminary data.</text>
</comment>
<dbReference type="EMBL" id="QPMM01000006">
    <property type="protein sequence ID" value="RFS22784.1"/>
    <property type="molecule type" value="Genomic_DNA"/>
</dbReference>
<reference evidence="2 3" key="1">
    <citation type="submission" date="2018-07" db="EMBL/GenBank/DDBJ databases">
        <title>Chitinophaga K2CV101002-2 sp. nov., isolated from a monsoon evergreen broad-leaved forest soil.</title>
        <authorList>
            <person name="Lv Y."/>
        </authorList>
    </citation>
    <scope>NUCLEOTIDE SEQUENCE [LARGE SCALE GENOMIC DNA]</scope>
    <source>
        <strain evidence="2 3">GDMCC 1.1288</strain>
    </source>
</reference>
<protein>
    <submittedName>
        <fullName evidence="2">Uncharacterized protein</fullName>
    </submittedName>
</protein>
<keyword evidence="1" id="KW-0732">Signal</keyword>
<evidence type="ECO:0000313" key="3">
    <source>
        <dbReference type="Proteomes" id="UP000260644"/>
    </source>
</evidence>
<accession>A0A3E1YAL6</accession>
<dbReference type="AlphaFoldDB" id="A0A3E1YAL6"/>
<dbReference type="Proteomes" id="UP000260644">
    <property type="component" value="Unassembled WGS sequence"/>
</dbReference>
<feature type="chain" id="PRO_5017731320" evidence="1">
    <location>
        <begin position="24"/>
        <end position="185"/>
    </location>
</feature>
<evidence type="ECO:0000256" key="1">
    <source>
        <dbReference type="SAM" id="SignalP"/>
    </source>
</evidence>
<proteinExistence type="predicted"/>
<gene>
    <name evidence="2" type="ORF">DVR12_13420</name>
</gene>
<evidence type="ECO:0000313" key="2">
    <source>
        <dbReference type="EMBL" id="RFS22784.1"/>
    </source>
</evidence>
<feature type="signal peptide" evidence="1">
    <location>
        <begin position="1"/>
        <end position="23"/>
    </location>
</feature>
<organism evidence="2 3">
    <name type="scientific">Chitinophaga silvatica</name>
    <dbReference type="NCBI Taxonomy" id="2282649"/>
    <lineage>
        <taxon>Bacteria</taxon>
        <taxon>Pseudomonadati</taxon>
        <taxon>Bacteroidota</taxon>
        <taxon>Chitinophagia</taxon>
        <taxon>Chitinophagales</taxon>
        <taxon>Chitinophagaceae</taxon>
        <taxon>Chitinophaga</taxon>
    </lineage>
</organism>